<organism evidence="8 9">
    <name type="scientific">Actinophytocola glycyrrhizae</name>
    <dbReference type="NCBI Taxonomy" id="2044873"/>
    <lineage>
        <taxon>Bacteria</taxon>
        <taxon>Bacillati</taxon>
        <taxon>Actinomycetota</taxon>
        <taxon>Actinomycetes</taxon>
        <taxon>Pseudonocardiales</taxon>
        <taxon>Pseudonocardiaceae</taxon>
    </lineage>
</organism>
<dbReference type="SUPFAM" id="SSF53850">
    <property type="entry name" value="Periplasmic binding protein-like II"/>
    <property type="match status" value="1"/>
</dbReference>
<evidence type="ECO:0000256" key="4">
    <source>
        <dbReference type="RuleBase" id="RU003744"/>
    </source>
</evidence>
<dbReference type="InterPro" id="IPR051455">
    <property type="entry name" value="Bact_solute-bind_prot3"/>
</dbReference>
<name>A0ABV9SAC5_9PSEU</name>
<sequence>MKRTKVAALLAALAMAAAGCTSSGEVGDRAAQPGGPPMPKGAAEVSDLPAPGADTSCGDPTASLRPSGPPPAPGDFPPGSAMAEIRARGKLIVGVDQNTYKFGYRNSVTGTVEGFDIDMAKEIAKAIFGTAEGTVQLKILTSAQRVPAVANGDVDIVVQTMTINCERRQEVDFSSVYYLAGQKVLVRDDSDIAGITSLAGAKVCSAKGSTSIANIVNANTDPRPVAIGVDSWTDCLVMLQQNQVEAVSTDDTILAGLRAQDPFTQVVGDPFTEEPYGMAISKQSPEFTRFVNAVLEELRASGRWTQIYDQWLVALLETPASPPPATYRD</sequence>
<dbReference type="InterPro" id="IPR018313">
    <property type="entry name" value="SBP_3_CS"/>
</dbReference>
<evidence type="ECO:0000256" key="2">
    <source>
        <dbReference type="ARBA" id="ARBA00022448"/>
    </source>
</evidence>
<evidence type="ECO:0000259" key="7">
    <source>
        <dbReference type="SMART" id="SM00062"/>
    </source>
</evidence>
<dbReference type="Proteomes" id="UP001595859">
    <property type="component" value="Unassembled WGS sequence"/>
</dbReference>
<comment type="caution">
    <text evidence="8">The sequence shown here is derived from an EMBL/GenBank/DDBJ whole genome shotgun (WGS) entry which is preliminary data.</text>
</comment>
<keyword evidence="2" id="KW-0813">Transport</keyword>
<evidence type="ECO:0000256" key="6">
    <source>
        <dbReference type="SAM" id="SignalP"/>
    </source>
</evidence>
<keyword evidence="9" id="KW-1185">Reference proteome</keyword>
<dbReference type="PROSITE" id="PS51257">
    <property type="entry name" value="PROKAR_LIPOPROTEIN"/>
    <property type="match status" value="1"/>
</dbReference>
<gene>
    <name evidence="8" type="ORF">ACFPCV_29305</name>
</gene>
<reference evidence="9" key="1">
    <citation type="journal article" date="2019" name="Int. J. Syst. Evol. Microbiol.">
        <title>The Global Catalogue of Microorganisms (GCM) 10K type strain sequencing project: providing services to taxonomists for standard genome sequencing and annotation.</title>
        <authorList>
            <consortium name="The Broad Institute Genomics Platform"/>
            <consortium name="The Broad Institute Genome Sequencing Center for Infectious Disease"/>
            <person name="Wu L."/>
            <person name="Ma J."/>
        </authorList>
    </citation>
    <scope>NUCLEOTIDE SEQUENCE [LARGE SCALE GENOMIC DNA]</scope>
    <source>
        <strain evidence="9">ZS-22-S1</strain>
    </source>
</reference>
<dbReference type="PANTHER" id="PTHR30085:SF6">
    <property type="entry name" value="ABC TRANSPORTER GLUTAMINE-BINDING PROTEIN GLNH"/>
    <property type="match status" value="1"/>
</dbReference>
<evidence type="ECO:0000256" key="1">
    <source>
        <dbReference type="ARBA" id="ARBA00010333"/>
    </source>
</evidence>
<evidence type="ECO:0000256" key="3">
    <source>
        <dbReference type="ARBA" id="ARBA00022729"/>
    </source>
</evidence>
<dbReference type="Pfam" id="PF00497">
    <property type="entry name" value="SBP_bac_3"/>
    <property type="match status" value="1"/>
</dbReference>
<dbReference type="SMART" id="SM00062">
    <property type="entry name" value="PBPb"/>
    <property type="match status" value="1"/>
</dbReference>
<feature type="compositionally biased region" description="Pro residues" evidence="5">
    <location>
        <begin position="67"/>
        <end position="76"/>
    </location>
</feature>
<accession>A0ABV9SAC5</accession>
<dbReference type="EMBL" id="JBHSIS010000020">
    <property type="protein sequence ID" value="MFC4857616.1"/>
    <property type="molecule type" value="Genomic_DNA"/>
</dbReference>
<dbReference type="PROSITE" id="PS01039">
    <property type="entry name" value="SBP_BACTERIAL_3"/>
    <property type="match status" value="1"/>
</dbReference>
<evidence type="ECO:0000313" key="8">
    <source>
        <dbReference type="EMBL" id="MFC4857616.1"/>
    </source>
</evidence>
<evidence type="ECO:0000256" key="5">
    <source>
        <dbReference type="SAM" id="MobiDB-lite"/>
    </source>
</evidence>
<feature type="signal peptide" evidence="6">
    <location>
        <begin position="1"/>
        <end position="23"/>
    </location>
</feature>
<protein>
    <submittedName>
        <fullName evidence="8">Glutamate ABC transporter substrate-binding protein</fullName>
    </submittedName>
</protein>
<feature type="chain" id="PRO_5045377750" evidence="6">
    <location>
        <begin position="24"/>
        <end position="329"/>
    </location>
</feature>
<feature type="region of interest" description="Disordered" evidence="5">
    <location>
        <begin position="21"/>
        <end position="80"/>
    </location>
</feature>
<dbReference type="CDD" id="cd13690">
    <property type="entry name" value="PBP2_GluB"/>
    <property type="match status" value="1"/>
</dbReference>
<dbReference type="InterPro" id="IPR001638">
    <property type="entry name" value="Solute-binding_3/MltF_N"/>
</dbReference>
<dbReference type="PANTHER" id="PTHR30085">
    <property type="entry name" value="AMINO ACID ABC TRANSPORTER PERMEASE"/>
    <property type="match status" value="1"/>
</dbReference>
<proteinExistence type="inferred from homology"/>
<comment type="similarity">
    <text evidence="1 4">Belongs to the bacterial solute-binding protein 3 family.</text>
</comment>
<keyword evidence="3 6" id="KW-0732">Signal</keyword>
<dbReference type="Gene3D" id="3.40.190.10">
    <property type="entry name" value="Periplasmic binding protein-like II"/>
    <property type="match status" value="2"/>
</dbReference>
<dbReference type="RefSeq" id="WP_378059607.1">
    <property type="nucleotide sequence ID" value="NZ_JBHSIS010000020.1"/>
</dbReference>
<feature type="domain" description="Solute-binding protein family 3/N-terminal" evidence="7">
    <location>
        <begin position="90"/>
        <end position="315"/>
    </location>
</feature>
<evidence type="ECO:0000313" key="9">
    <source>
        <dbReference type="Proteomes" id="UP001595859"/>
    </source>
</evidence>